<evidence type="ECO:0000313" key="2">
    <source>
        <dbReference type="EMBL" id="KAF2001085.1"/>
    </source>
</evidence>
<proteinExistence type="predicted"/>
<sequence>MNLLTLLLALFSLFTLTLTLAHPTDPNSAITDTLFVDCGRACTVYLDHCVKSHAWDWCMKNVLCPHWACNRCSWVKCM</sequence>
<evidence type="ECO:0000313" key="3">
    <source>
        <dbReference type="Proteomes" id="UP000799779"/>
    </source>
</evidence>
<dbReference type="Proteomes" id="UP000799779">
    <property type="component" value="Unassembled WGS sequence"/>
</dbReference>
<keyword evidence="1" id="KW-0732">Signal</keyword>
<feature type="signal peptide" evidence="1">
    <location>
        <begin position="1"/>
        <end position="21"/>
    </location>
</feature>
<dbReference type="EMBL" id="ML977585">
    <property type="protein sequence ID" value="KAF2001085.1"/>
    <property type="molecule type" value="Genomic_DNA"/>
</dbReference>
<dbReference type="AlphaFoldDB" id="A0A6A5WPT5"/>
<feature type="chain" id="PRO_5025343457" evidence="1">
    <location>
        <begin position="22"/>
        <end position="78"/>
    </location>
</feature>
<gene>
    <name evidence="2" type="ORF">P154DRAFT_575463</name>
</gene>
<accession>A0A6A5WPT5</accession>
<organism evidence="2 3">
    <name type="scientific">Amniculicola lignicola CBS 123094</name>
    <dbReference type="NCBI Taxonomy" id="1392246"/>
    <lineage>
        <taxon>Eukaryota</taxon>
        <taxon>Fungi</taxon>
        <taxon>Dikarya</taxon>
        <taxon>Ascomycota</taxon>
        <taxon>Pezizomycotina</taxon>
        <taxon>Dothideomycetes</taxon>
        <taxon>Pleosporomycetidae</taxon>
        <taxon>Pleosporales</taxon>
        <taxon>Amniculicolaceae</taxon>
        <taxon>Amniculicola</taxon>
    </lineage>
</organism>
<protein>
    <submittedName>
        <fullName evidence="2">Uncharacterized protein</fullName>
    </submittedName>
</protein>
<evidence type="ECO:0000256" key="1">
    <source>
        <dbReference type="SAM" id="SignalP"/>
    </source>
</evidence>
<keyword evidence="3" id="KW-1185">Reference proteome</keyword>
<name>A0A6A5WPT5_9PLEO</name>
<reference evidence="2" key="1">
    <citation type="journal article" date="2020" name="Stud. Mycol.">
        <title>101 Dothideomycetes genomes: a test case for predicting lifestyles and emergence of pathogens.</title>
        <authorList>
            <person name="Haridas S."/>
            <person name="Albert R."/>
            <person name="Binder M."/>
            <person name="Bloem J."/>
            <person name="Labutti K."/>
            <person name="Salamov A."/>
            <person name="Andreopoulos B."/>
            <person name="Baker S."/>
            <person name="Barry K."/>
            <person name="Bills G."/>
            <person name="Bluhm B."/>
            <person name="Cannon C."/>
            <person name="Castanera R."/>
            <person name="Culley D."/>
            <person name="Daum C."/>
            <person name="Ezra D."/>
            <person name="Gonzalez J."/>
            <person name="Henrissat B."/>
            <person name="Kuo A."/>
            <person name="Liang C."/>
            <person name="Lipzen A."/>
            <person name="Lutzoni F."/>
            <person name="Magnuson J."/>
            <person name="Mondo S."/>
            <person name="Nolan M."/>
            <person name="Ohm R."/>
            <person name="Pangilinan J."/>
            <person name="Park H.-J."/>
            <person name="Ramirez L."/>
            <person name="Alfaro M."/>
            <person name="Sun H."/>
            <person name="Tritt A."/>
            <person name="Yoshinaga Y."/>
            <person name="Zwiers L.-H."/>
            <person name="Turgeon B."/>
            <person name="Goodwin S."/>
            <person name="Spatafora J."/>
            <person name="Crous P."/>
            <person name="Grigoriev I."/>
        </authorList>
    </citation>
    <scope>NUCLEOTIDE SEQUENCE</scope>
    <source>
        <strain evidence="2">CBS 123094</strain>
    </source>
</reference>